<dbReference type="SUPFAM" id="SSF69318">
    <property type="entry name" value="Integrin alpha N-terminal domain"/>
    <property type="match status" value="1"/>
</dbReference>
<evidence type="ECO:0000259" key="2">
    <source>
        <dbReference type="Pfam" id="PF00188"/>
    </source>
</evidence>
<dbReference type="InterPro" id="IPR028994">
    <property type="entry name" value="Integrin_alpha_N"/>
</dbReference>
<sequence>MKIKRKVIALLTAIAAACTFGIVPTTATAAVGTNANATDNVKQSLQYLKQLNALRAKQRKSLSSAQIAKAMTEDMGSYISPSMIASNTATGKPVPALKVNSDMMKWAQTRANELAAHAANNPYNPINHNNVDNGRPSWCDSYNLTKSKLYQGGTYFFGPEALAIGYPESNSAHNPINQWYSELTATSNLAVNRQGYGHYLTEVSPLADIAGFGVAKVAKGQWKGATIAVLEIANSSGSKGTTQTVEQALNNIDKDVTKPVLYGVGNVWIRVGGKFDPRAGVTATDNRDGDLTSKIKISGTVNTSVAGTYRVTYTVSDKAGNTATAIRTVTIKNGKAPKDVLAVRRGNLYYFKYSISGGAANRTIAYGKPSDTVLVGDWNGDGKDTLVVRRGNIYYFKDSIDGGAADRVIAYGKPDDTVLVGDWNGDGKDTLAVRRGNMYYFKDSITGGAADRVIAYGRPNDTVLVGDWNGDGKDTLGVRRSNIYYLKDSVYGGAADTVVGYGRPNDIVLVGDWDGDGRDTLTVRRGNVYYFKNVISGGSADAVIGYGKPNDVILVGAWK</sequence>
<evidence type="ECO:0000259" key="3">
    <source>
        <dbReference type="Pfam" id="PF16403"/>
    </source>
</evidence>
<dbReference type="GO" id="GO:0005975">
    <property type="term" value="P:carbohydrate metabolic process"/>
    <property type="evidence" value="ECO:0007669"/>
    <property type="project" value="UniProtKB-ARBA"/>
</dbReference>
<dbReference type="RefSeq" id="WP_152234504.1">
    <property type="nucleotide sequence ID" value="NZ_JBHSKZ010000063.1"/>
</dbReference>
<dbReference type="InterPro" id="IPR032179">
    <property type="entry name" value="Cry22Aa_Ig-like"/>
</dbReference>
<evidence type="ECO:0000256" key="1">
    <source>
        <dbReference type="SAM" id="SignalP"/>
    </source>
</evidence>
<keyword evidence="1" id="KW-0732">Signal</keyword>
<dbReference type="InterPro" id="IPR035940">
    <property type="entry name" value="CAP_sf"/>
</dbReference>
<dbReference type="Proteomes" id="UP000441772">
    <property type="component" value="Unassembled WGS sequence"/>
</dbReference>
<dbReference type="Gene3D" id="3.40.33.10">
    <property type="entry name" value="CAP"/>
    <property type="match status" value="1"/>
</dbReference>
<protein>
    <submittedName>
        <fullName evidence="4">Peptidase domain-containing protein (Listeria-bacteroides repeat domain)</fullName>
    </submittedName>
</protein>
<dbReference type="AlphaFoldDB" id="A0A6I1GLY0"/>
<dbReference type="InterPro" id="IPR013783">
    <property type="entry name" value="Ig-like_fold"/>
</dbReference>
<dbReference type="EMBL" id="WBVT01000015">
    <property type="protein sequence ID" value="KAB7790347.1"/>
    <property type="molecule type" value="Genomic_DNA"/>
</dbReference>
<evidence type="ECO:0000313" key="5">
    <source>
        <dbReference type="Proteomes" id="UP000441772"/>
    </source>
</evidence>
<dbReference type="Pfam" id="PF16403">
    <property type="entry name" value="Bact_surface_Ig-like"/>
    <property type="match status" value="1"/>
</dbReference>
<name>A0A6I1GLY0_9BIFI</name>
<proteinExistence type="predicted"/>
<keyword evidence="5" id="KW-1185">Reference proteome</keyword>
<evidence type="ECO:0000313" key="4">
    <source>
        <dbReference type="EMBL" id="KAB7790347.1"/>
    </source>
</evidence>
<comment type="caution">
    <text evidence="4">The sequence shown here is derived from an EMBL/GenBank/DDBJ whole genome shotgun (WGS) entry which is preliminary data.</text>
</comment>
<dbReference type="Gene3D" id="2.60.40.10">
    <property type="entry name" value="Immunoglobulins"/>
    <property type="match status" value="1"/>
</dbReference>
<dbReference type="Pfam" id="PF00188">
    <property type="entry name" value="CAP"/>
    <property type="match status" value="1"/>
</dbReference>
<feature type="domain" description="Pesticidal crystal protein Cry22Aa Ig-like" evidence="3">
    <location>
        <begin position="263"/>
        <end position="331"/>
    </location>
</feature>
<accession>A0A6I1GLY0</accession>
<organism evidence="4 5">
    <name type="scientific">Bifidobacterium leontopitheci</name>
    <dbReference type="NCBI Taxonomy" id="2650774"/>
    <lineage>
        <taxon>Bacteria</taxon>
        <taxon>Bacillati</taxon>
        <taxon>Actinomycetota</taxon>
        <taxon>Actinomycetes</taxon>
        <taxon>Bifidobacteriales</taxon>
        <taxon>Bifidobacteriaceae</taxon>
        <taxon>Bifidobacterium</taxon>
    </lineage>
</organism>
<gene>
    <name evidence="4" type="ORF">F7D09_1156</name>
</gene>
<reference evidence="4 5" key="1">
    <citation type="submission" date="2019-09" db="EMBL/GenBank/DDBJ databases">
        <title>Characterization of the phylogenetic diversity of two novel species belonging to the genus Bifidobacterium: Bifidobacterium cebidarum sp. nov. and Bifidobacterium leontopitheci sp. nov.</title>
        <authorList>
            <person name="Lugli G.A."/>
            <person name="Duranti S."/>
            <person name="Milani C."/>
            <person name="Turroni F."/>
            <person name="Ventura M."/>
        </authorList>
    </citation>
    <scope>NUCLEOTIDE SEQUENCE [LARGE SCALE GENOMIC DNA]</scope>
    <source>
        <strain evidence="4 5">LMG 31471</strain>
    </source>
</reference>
<dbReference type="InterPro" id="IPR014044">
    <property type="entry name" value="CAP_dom"/>
</dbReference>
<feature type="domain" description="SCP" evidence="2">
    <location>
        <begin position="51"/>
        <end position="221"/>
    </location>
</feature>
<feature type="chain" id="PRO_5026112644" evidence="1">
    <location>
        <begin position="30"/>
        <end position="559"/>
    </location>
</feature>
<dbReference type="SUPFAM" id="SSF55797">
    <property type="entry name" value="PR-1-like"/>
    <property type="match status" value="1"/>
</dbReference>
<dbReference type="PROSITE" id="PS51257">
    <property type="entry name" value="PROKAR_LIPOPROTEIN"/>
    <property type="match status" value="1"/>
</dbReference>
<feature type="signal peptide" evidence="1">
    <location>
        <begin position="1"/>
        <end position="29"/>
    </location>
</feature>